<sequence length="123" mass="14272">MRIGQKNYAKSEPPSLKKSNDHPTIQKEDRKAEFYRKVQNIPIQNDHALQLYQHWAEQAFSNLFAVIANQRLRHFSKSVNYEFGECSKRASTVPLHAKCISTLILGKFNGRTFIETVNFSNFI</sequence>
<dbReference type="AlphaFoldDB" id="A0A6V7XZN6"/>
<reference evidence="2 3" key="1">
    <citation type="submission" date="2020-08" db="EMBL/GenBank/DDBJ databases">
        <authorList>
            <person name="Koutsovoulos G."/>
            <person name="Danchin GJ E."/>
        </authorList>
    </citation>
    <scope>NUCLEOTIDE SEQUENCE [LARGE SCALE GENOMIC DNA]</scope>
</reference>
<dbReference type="Proteomes" id="UP000580250">
    <property type="component" value="Unassembled WGS sequence"/>
</dbReference>
<feature type="region of interest" description="Disordered" evidence="1">
    <location>
        <begin position="1"/>
        <end position="25"/>
    </location>
</feature>
<evidence type="ECO:0000256" key="1">
    <source>
        <dbReference type="SAM" id="MobiDB-lite"/>
    </source>
</evidence>
<proteinExistence type="predicted"/>
<evidence type="ECO:0000313" key="2">
    <source>
        <dbReference type="EMBL" id="CAD2204711.1"/>
    </source>
</evidence>
<organism evidence="2 3">
    <name type="scientific">Meloidogyne enterolobii</name>
    <name type="common">Root-knot nematode worm</name>
    <name type="synonym">Meloidogyne mayaguensis</name>
    <dbReference type="NCBI Taxonomy" id="390850"/>
    <lineage>
        <taxon>Eukaryota</taxon>
        <taxon>Metazoa</taxon>
        <taxon>Ecdysozoa</taxon>
        <taxon>Nematoda</taxon>
        <taxon>Chromadorea</taxon>
        <taxon>Rhabditida</taxon>
        <taxon>Tylenchina</taxon>
        <taxon>Tylenchomorpha</taxon>
        <taxon>Tylenchoidea</taxon>
        <taxon>Meloidogynidae</taxon>
        <taxon>Meloidogyninae</taxon>
        <taxon>Meloidogyne</taxon>
    </lineage>
</organism>
<dbReference type="EMBL" id="CAJEWN010002653">
    <property type="protein sequence ID" value="CAD2204711.1"/>
    <property type="molecule type" value="Genomic_DNA"/>
</dbReference>
<name>A0A6V7XZN6_MELEN</name>
<evidence type="ECO:0000313" key="3">
    <source>
        <dbReference type="Proteomes" id="UP000580250"/>
    </source>
</evidence>
<protein>
    <submittedName>
        <fullName evidence="2">Uncharacterized protein</fullName>
    </submittedName>
</protein>
<comment type="caution">
    <text evidence="2">The sequence shown here is derived from an EMBL/GenBank/DDBJ whole genome shotgun (WGS) entry which is preliminary data.</text>
</comment>
<dbReference type="OrthoDB" id="5810331at2759"/>
<gene>
    <name evidence="2" type="ORF">MENT_LOCUS58463</name>
</gene>
<accession>A0A6V7XZN6</accession>